<evidence type="ECO:0000256" key="3">
    <source>
        <dbReference type="ARBA" id="ARBA00019696"/>
    </source>
</evidence>
<dbReference type="EMBL" id="UZAH01034447">
    <property type="protein sequence ID" value="VDP35205.1"/>
    <property type="molecule type" value="Genomic_DNA"/>
</dbReference>
<sequence length="497" mass="57734">MRTFPVVFSQTLNKLCSSIFWRNEAQPKSRVSILSHSNCFQNMRGGSQKKKEKSVLLTELVTIVHESTLQWRQEYERVVDAILYYAHAAGVLSINMCVEGLALTADFTLRTIMDPQKWTFIEENIPLMDYKGVRSLIARAQKIPRYQWENLMSIIMYGITQKHINICRRNNVFYKHLNLHYQHSFQLLFSDDVVWTGASDHPSQLVRFLAAACMWNILDGSVLSKKSCLRFVFKTCARILTSIEFDYGLTNFIAILNRSITAALSPAPADGLSLKDQCYMLLDLLCYRYFRRLVESSRKTTCTLISVWLFVNHSEITLSRVLLVFRILDRLTCREYVLAVNALTDYIISQCSMIRVLNMMVFHRHVMTFDRLLLSLVLHPATDHASQIALLNCSEINERIDFYCRYIPKRDVDSTEHFRRLAEYHRVFIQYWLLARNGTRTHKRDAPDWDFFSLQLARRRAHSEQVNELLDVTSFDISVIGGTGPGVLCSWTSLFAR</sequence>
<evidence type="ECO:0000256" key="5">
    <source>
        <dbReference type="ARBA" id="ARBA00023163"/>
    </source>
</evidence>
<dbReference type="PANTHER" id="PTHR12691:SF10">
    <property type="entry name" value="MEDIATOR OF RNA POLYMERASE II TRANSCRIPTION SUBUNIT 23"/>
    <property type="match status" value="1"/>
</dbReference>
<comment type="subcellular location">
    <subcellularLocation>
        <location evidence="1">Nucleus</location>
    </subcellularLocation>
</comment>
<evidence type="ECO:0000313" key="8">
    <source>
        <dbReference type="EMBL" id="VDP35205.1"/>
    </source>
</evidence>
<comment type="similarity">
    <text evidence="2">Belongs to the Mediator complex subunit 23 family.</text>
</comment>
<evidence type="ECO:0000256" key="1">
    <source>
        <dbReference type="ARBA" id="ARBA00004123"/>
    </source>
</evidence>
<evidence type="ECO:0000256" key="4">
    <source>
        <dbReference type="ARBA" id="ARBA00023015"/>
    </source>
</evidence>
<evidence type="ECO:0000256" key="6">
    <source>
        <dbReference type="ARBA" id="ARBA00023242"/>
    </source>
</evidence>
<dbReference type="Pfam" id="PF11573">
    <property type="entry name" value="Med23"/>
    <property type="match status" value="2"/>
</dbReference>
<dbReference type="OrthoDB" id="9982951at2759"/>
<proteinExistence type="inferred from homology"/>
<name>A0A3P8DTJ5_HELPZ</name>
<reference evidence="8" key="1">
    <citation type="submission" date="2018-11" db="EMBL/GenBank/DDBJ databases">
        <authorList>
            <consortium name="Pathogen Informatics"/>
        </authorList>
    </citation>
    <scope>NUCLEOTIDE SEQUENCE [LARGE SCALE GENOMIC DNA]</scope>
</reference>
<dbReference type="PANTHER" id="PTHR12691">
    <property type="entry name" value="MEDIATOR OF RNA POLYMERASE II TRANSCRIPTION SUBUNIT 23"/>
    <property type="match status" value="1"/>
</dbReference>
<dbReference type="GO" id="GO:0016592">
    <property type="term" value="C:mediator complex"/>
    <property type="evidence" value="ECO:0007669"/>
    <property type="project" value="TreeGrafter"/>
</dbReference>
<dbReference type="GO" id="GO:0010628">
    <property type="term" value="P:positive regulation of gene expression"/>
    <property type="evidence" value="ECO:0007669"/>
    <property type="project" value="TreeGrafter"/>
</dbReference>
<dbReference type="AlphaFoldDB" id="A0A3P8DTJ5"/>
<keyword evidence="5" id="KW-0804">Transcription</keyword>
<protein>
    <recommendedName>
        <fullName evidence="3">Mediator of RNA polymerase II transcription subunit 23</fullName>
    </recommendedName>
    <alternativeName>
        <fullName evidence="7">Mediator complex subunit 23</fullName>
    </alternativeName>
</protein>
<organism evidence="8">
    <name type="scientific">Heligmosomoides polygyrus</name>
    <name type="common">Parasitic roundworm</name>
    <dbReference type="NCBI Taxonomy" id="6339"/>
    <lineage>
        <taxon>Eukaryota</taxon>
        <taxon>Metazoa</taxon>
        <taxon>Ecdysozoa</taxon>
        <taxon>Nematoda</taxon>
        <taxon>Chromadorea</taxon>
        <taxon>Rhabditida</taxon>
        <taxon>Rhabditina</taxon>
        <taxon>Rhabditomorpha</taxon>
        <taxon>Strongyloidea</taxon>
        <taxon>Heligmosomidae</taxon>
        <taxon>Heligmosomoides</taxon>
    </lineage>
</organism>
<dbReference type="GO" id="GO:0005667">
    <property type="term" value="C:transcription regulator complex"/>
    <property type="evidence" value="ECO:0007669"/>
    <property type="project" value="TreeGrafter"/>
</dbReference>
<evidence type="ECO:0000256" key="2">
    <source>
        <dbReference type="ARBA" id="ARBA00010222"/>
    </source>
</evidence>
<accession>A0A3P8DTJ5</accession>
<evidence type="ECO:0000256" key="7">
    <source>
        <dbReference type="ARBA" id="ARBA00031961"/>
    </source>
</evidence>
<gene>
    <name evidence="8" type="ORF">HPBE_LOCUS22871</name>
</gene>
<dbReference type="InterPro" id="IPR021629">
    <property type="entry name" value="Mediator_Med23"/>
</dbReference>
<keyword evidence="4" id="KW-0805">Transcription regulation</keyword>
<dbReference type="GO" id="GO:0006357">
    <property type="term" value="P:regulation of transcription by RNA polymerase II"/>
    <property type="evidence" value="ECO:0007669"/>
    <property type="project" value="TreeGrafter"/>
</dbReference>
<keyword evidence="6" id="KW-0539">Nucleus</keyword>